<organism evidence="2 3">
    <name type="scientific">Protopolystoma xenopodis</name>
    <dbReference type="NCBI Taxonomy" id="117903"/>
    <lineage>
        <taxon>Eukaryota</taxon>
        <taxon>Metazoa</taxon>
        <taxon>Spiralia</taxon>
        <taxon>Lophotrochozoa</taxon>
        <taxon>Platyhelminthes</taxon>
        <taxon>Monogenea</taxon>
        <taxon>Polyopisthocotylea</taxon>
        <taxon>Polystomatidea</taxon>
        <taxon>Polystomatidae</taxon>
        <taxon>Protopolystoma</taxon>
    </lineage>
</organism>
<accession>A0A448X5L8</accession>
<dbReference type="EMBL" id="CAAALY010097195">
    <property type="protein sequence ID" value="VEL28718.1"/>
    <property type="molecule type" value="Genomic_DNA"/>
</dbReference>
<feature type="region of interest" description="Disordered" evidence="1">
    <location>
        <begin position="134"/>
        <end position="164"/>
    </location>
</feature>
<proteinExistence type="predicted"/>
<dbReference type="AlphaFoldDB" id="A0A448X5L8"/>
<protein>
    <submittedName>
        <fullName evidence="2">Uncharacterized protein</fullName>
    </submittedName>
</protein>
<sequence>MDIRKPNVALNLKPTGSLNMMAEVANVTAAAMLKEDSTEETDNFEDIDTDVIGHGPRMLDQSSFGVRLRAKHCPSPSPMIDIGRSGAGLLINPSSSYETSNFAIVDFNRPDLGQLSSENIQATVKMEPTAIETDQWADYHSSPEVSDTGQSGRSTHEEQSSQGTYSNLSPLGYILYLI</sequence>
<reference evidence="2" key="1">
    <citation type="submission" date="2018-11" db="EMBL/GenBank/DDBJ databases">
        <authorList>
            <consortium name="Pathogen Informatics"/>
        </authorList>
    </citation>
    <scope>NUCLEOTIDE SEQUENCE</scope>
</reference>
<evidence type="ECO:0000313" key="2">
    <source>
        <dbReference type="EMBL" id="VEL28718.1"/>
    </source>
</evidence>
<evidence type="ECO:0000256" key="1">
    <source>
        <dbReference type="SAM" id="MobiDB-lite"/>
    </source>
</evidence>
<dbReference type="Proteomes" id="UP000784294">
    <property type="component" value="Unassembled WGS sequence"/>
</dbReference>
<keyword evidence="3" id="KW-1185">Reference proteome</keyword>
<comment type="caution">
    <text evidence="2">The sequence shown here is derived from an EMBL/GenBank/DDBJ whole genome shotgun (WGS) entry which is preliminary data.</text>
</comment>
<gene>
    <name evidence="2" type="ORF">PXEA_LOCUS22158</name>
</gene>
<feature type="compositionally biased region" description="Polar residues" evidence="1">
    <location>
        <begin position="143"/>
        <end position="153"/>
    </location>
</feature>
<name>A0A448X5L8_9PLAT</name>
<evidence type="ECO:0000313" key="3">
    <source>
        <dbReference type="Proteomes" id="UP000784294"/>
    </source>
</evidence>